<name>A0A9W8XHV0_9PLEO</name>
<dbReference type="EMBL" id="JAPEUX010000005">
    <property type="protein sequence ID" value="KAJ4351217.1"/>
    <property type="molecule type" value="Genomic_DNA"/>
</dbReference>
<sequence length="340" mass="37298">MQQASAPKSTDNHLSNTSWFEQNLSGAFYVGGPSLGTDFSDLVNQSPSLDESENVAGFNCWDANLPPFSTSPLNSLTALSVPDATFIPTAPSTTDGHDDSDENDADPTDTLSSQLASLSQRATQTTRRLVRPNREPLTVSSSEVNEALEIVNNLIHIVNNITAPDRDNITLDATTTDYGLALSALACHQHLIALFGAICDAIHQCVQYKQEQMQQQQQKQHRSRQNSNVGPSVVAQFVMVLQLMMHLINRMDRSLFQNSSSASQYPGLFTDGHTTPITPDSVNQHTIDPKQIEEAANGSSARGGLVFLVHDLVETLPKEHEKLRQSIQRLQIDIDHSSFH</sequence>
<dbReference type="GeneID" id="80910086"/>
<evidence type="ECO:0008006" key="4">
    <source>
        <dbReference type="Google" id="ProtNLM"/>
    </source>
</evidence>
<dbReference type="Proteomes" id="UP001140513">
    <property type="component" value="Unassembled WGS sequence"/>
</dbReference>
<evidence type="ECO:0000256" key="1">
    <source>
        <dbReference type="SAM" id="MobiDB-lite"/>
    </source>
</evidence>
<feature type="region of interest" description="Disordered" evidence="1">
    <location>
        <begin position="87"/>
        <end position="140"/>
    </location>
</feature>
<feature type="compositionally biased region" description="Low complexity" evidence="1">
    <location>
        <begin position="110"/>
        <end position="124"/>
    </location>
</feature>
<feature type="compositionally biased region" description="Acidic residues" evidence="1">
    <location>
        <begin position="98"/>
        <end position="107"/>
    </location>
</feature>
<dbReference type="AlphaFoldDB" id="A0A9W8XHV0"/>
<comment type="caution">
    <text evidence="2">The sequence shown here is derived from an EMBL/GenBank/DDBJ whole genome shotgun (WGS) entry which is preliminary data.</text>
</comment>
<evidence type="ECO:0000313" key="3">
    <source>
        <dbReference type="Proteomes" id="UP001140513"/>
    </source>
</evidence>
<protein>
    <recommendedName>
        <fullName evidence="4">Aflatoxin regulatory protein domain-containing protein</fullName>
    </recommendedName>
</protein>
<keyword evidence="3" id="KW-1185">Reference proteome</keyword>
<proteinExistence type="predicted"/>
<dbReference type="RefSeq" id="XP_056069573.1">
    <property type="nucleotide sequence ID" value="XM_056215326.1"/>
</dbReference>
<gene>
    <name evidence="2" type="ORF">N0V89_006556</name>
</gene>
<organism evidence="2 3">
    <name type="scientific">Didymosphaeria variabile</name>
    <dbReference type="NCBI Taxonomy" id="1932322"/>
    <lineage>
        <taxon>Eukaryota</taxon>
        <taxon>Fungi</taxon>
        <taxon>Dikarya</taxon>
        <taxon>Ascomycota</taxon>
        <taxon>Pezizomycotina</taxon>
        <taxon>Dothideomycetes</taxon>
        <taxon>Pleosporomycetidae</taxon>
        <taxon>Pleosporales</taxon>
        <taxon>Massarineae</taxon>
        <taxon>Didymosphaeriaceae</taxon>
        <taxon>Didymosphaeria</taxon>
    </lineage>
</organism>
<reference evidence="2" key="1">
    <citation type="submission" date="2022-10" db="EMBL/GenBank/DDBJ databases">
        <title>Tapping the CABI collections for fungal endophytes: first genome assemblies for Collariella, Neodidymelliopsis, Ascochyta clinopodiicola, Didymella pomorum, Didymosphaeria variabile, Neocosmospora piperis and Neocucurbitaria cava.</title>
        <authorList>
            <person name="Hill R."/>
        </authorList>
    </citation>
    <scope>NUCLEOTIDE SEQUENCE</scope>
    <source>
        <strain evidence="2">IMI 356815</strain>
    </source>
</reference>
<dbReference type="OrthoDB" id="4222821at2759"/>
<evidence type="ECO:0000313" key="2">
    <source>
        <dbReference type="EMBL" id="KAJ4351217.1"/>
    </source>
</evidence>
<accession>A0A9W8XHV0</accession>